<evidence type="ECO:0000313" key="1">
    <source>
        <dbReference type="EMBL" id="GFS41394.1"/>
    </source>
</evidence>
<gene>
    <name evidence="1" type="ORF">NPIL_161681</name>
</gene>
<dbReference type="AlphaFoldDB" id="A0A8X6IFS8"/>
<evidence type="ECO:0000313" key="2">
    <source>
        <dbReference type="Proteomes" id="UP000887013"/>
    </source>
</evidence>
<sequence length="95" mass="10554">MRRSPCCESADCGNTEANSTYNWYILAQMPGQLVLALSISSSKAWDSFLRSSLLVDVLRVVKSTTGIVPSPMNIHNLSFSDYHELCSLRMLVGRL</sequence>
<reference evidence="1" key="1">
    <citation type="submission" date="2020-08" db="EMBL/GenBank/DDBJ databases">
        <title>Multicomponent nature underlies the extraordinary mechanical properties of spider dragline silk.</title>
        <authorList>
            <person name="Kono N."/>
            <person name="Nakamura H."/>
            <person name="Mori M."/>
            <person name="Yoshida Y."/>
            <person name="Ohtoshi R."/>
            <person name="Malay A.D."/>
            <person name="Moran D.A.P."/>
            <person name="Tomita M."/>
            <person name="Numata K."/>
            <person name="Arakawa K."/>
        </authorList>
    </citation>
    <scope>NUCLEOTIDE SEQUENCE</scope>
</reference>
<proteinExistence type="predicted"/>
<name>A0A8X6IFS8_NEPPI</name>
<dbReference type="Proteomes" id="UP000887013">
    <property type="component" value="Unassembled WGS sequence"/>
</dbReference>
<protein>
    <submittedName>
        <fullName evidence="1">Uncharacterized protein</fullName>
    </submittedName>
</protein>
<comment type="caution">
    <text evidence="1">The sequence shown here is derived from an EMBL/GenBank/DDBJ whole genome shotgun (WGS) entry which is preliminary data.</text>
</comment>
<accession>A0A8X6IFS8</accession>
<dbReference type="EMBL" id="BMAW01043836">
    <property type="protein sequence ID" value="GFS41394.1"/>
    <property type="molecule type" value="Genomic_DNA"/>
</dbReference>
<keyword evidence="2" id="KW-1185">Reference proteome</keyword>
<organism evidence="1 2">
    <name type="scientific">Nephila pilipes</name>
    <name type="common">Giant wood spider</name>
    <name type="synonym">Nephila maculata</name>
    <dbReference type="NCBI Taxonomy" id="299642"/>
    <lineage>
        <taxon>Eukaryota</taxon>
        <taxon>Metazoa</taxon>
        <taxon>Ecdysozoa</taxon>
        <taxon>Arthropoda</taxon>
        <taxon>Chelicerata</taxon>
        <taxon>Arachnida</taxon>
        <taxon>Araneae</taxon>
        <taxon>Araneomorphae</taxon>
        <taxon>Entelegynae</taxon>
        <taxon>Araneoidea</taxon>
        <taxon>Nephilidae</taxon>
        <taxon>Nephila</taxon>
    </lineage>
</organism>